<keyword evidence="4 6" id="KW-1133">Transmembrane helix</keyword>
<feature type="transmembrane region" description="Helical" evidence="6">
    <location>
        <begin position="12"/>
        <end position="32"/>
    </location>
</feature>
<proteinExistence type="predicted"/>
<dbReference type="AlphaFoldDB" id="A0A1Y2S807"/>
<protein>
    <submittedName>
        <fullName evidence="7">Translocase</fullName>
    </submittedName>
</protein>
<feature type="transmembrane region" description="Helical" evidence="6">
    <location>
        <begin position="284"/>
        <end position="306"/>
    </location>
</feature>
<dbReference type="STRING" id="351656.Xvie_03345"/>
<dbReference type="InterPro" id="IPR002797">
    <property type="entry name" value="Polysacc_synth"/>
</dbReference>
<evidence type="ECO:0000256" key="1">
    <source>
        <dbReference type="ARBA" id="ARBA00004651"/>
    </source>
</evidence>
<evidence type="ECO:0000313" key="8">
    <source>
        <dbReference type="Proteomes" id="UP000194350"/>
    </source>
</evidence>
<organism evidence="7 8">
    <name type="scientific">Xenorhabdus vietnamensis</name>
    <dbReference type="NCBI Taxonomy" id="351656"/>
    <lineage>
        <taxon>Bacteria</taxon>
        <taxon>Pseudomonadati</taxon>
        <taxon>Pseudomonadota</taxon>
        <taxon>Gammaproteobacteria</taxon>
        <taxon>Enterobacterales</taxon>
        <taxon>Morganellaceae</taxon>
        <taxon>Xenorhabdus</taxon>
    </lineage>
</organism>
<comment type="subcellular location">
    <subcellularLocation>
        <location evidence="1">Cell membrane</location>
        <topology evidence="1">Multi-pass membrane protein</topology>
    </subcellularLocation>
</comment>
<dbReference type="InterPro" id="IPR050833">
    <property type="entry name" value="Poly_Biosynth_Transport"/>
</dbReference>
<feature type="transmembrane region" description="Helical" evidence="6">
    <location>
        <begin position="88"/>
        <end position="107"/>
    </location>
</feature>
<keyword evidence="3 6" id="KW-0812">Transmembrane</keyword>
<comment type="caution">
    <text evidence="7">The sequence shown here is derived from an EMBL/GenBank/DDBJ whole genome shotgun (WGS) entry which is preliminary data.</text>
</comment>
<reference evidence="7 8" key="1">
    <citation type="submission" date="2016-10" db="EMBL/GenBank/DDBJ databases">
        <title>Systematic genetic and metabolomic analysis of Xenorhabdus and Photorhabdus spp., highlights the requirements for a dual symbiotic and pathogenic life style.</title>
        <authorList>
            <person name="Tobias N.J."/>
            <person name="Wolff H."/>
            <person name="Djahanschiri B."/>
            <person name="Pidot S.J."/>
            <person name="Stinear T.P."/>
            <person name="Ebersberger I."/>
            <person name="Bode H.B."/>
        </authorList>
    </citation>
    <scope>NUCLEOTIDE SEQUENCE [LARGE SCALE GENOMIC DNA]</scope>
    <source>
        <strain evidence="7 8">DSM 22392</strain>
    </source>
</reference>
<dbReference type="PANTHER" id="PTHR30250:SF11">
    <property type="entry name" value="O-ANTIGEN TRANSPORTER-RELATED"/>
    <property type="match status" value="1"/>
</dbReference>
<dbReference type="PANTHER" id="PTHR30250">
    <property type="entry name" value="PST FAMILY PREDICTED COLANIC ACID TRANSPORTER"/>
    <property type="match status" value="1"/>
</dbReference>
<evidence type="ECO:0000256" key="2">
    <source>
        <dbReference type="ARBA" id="ARBA00022475"/>
    </source>
</evidence>
<feature type="transmembrane region" description="Helical" evidence="6">
    <location>
        <begin position="357"/>
        <end position="383"/>
    </location>
</feature>
<evidence type="ECO:0000256" key="5">
    <source>
        <dbReference type="ARBA" id="ARBA00023136"/>
    </source>
</evidence>
<feature type="transmembrane region" description="Helical" evidence="6">
    <location>
        <begin position="145"/>
        <end position="165"/>
    </location>
</feature>
<name>A0A1Y2S807_9GAMM</name>
<feature type="transmembrane region" description="Helical" evidence="6">
    <location>
        <begin position="171"/>
        <end position="194"/>
    </location>
</feature>
<dbReference type="GO" id="GO:0005886">
    <property type="term" value="C:plasma membrane"/>
    <property type="evidence" value="ECO:0007669"/>
    <property type="project" value="UniProtKB-SubCell"/>
</dbReference>
<keyword evidence="5 6" id="KW-0472">Membrane</keyword>
<dbReference type="Pfam" id="PF01943">
    <property type="entry name" value="Polysacc_synt"/>
    <property type="match status" value="1"/>
</dbReference>
<dbReference type="Proteomes" id="UP000194350">
    <property type="component" value="Unassembled WGS sequence"/>
</dbReference>
<evidence type="ECO:0000256" key="3">
    <source>
        <dbReference type="ARBA" id="ARBA00022692"/>
    </source>
</evidence>
<accession>A0A1Y2S807</accession>
<dbReference type="OrthoDB" id="103403at2"/>
<dbReference type="RefSeq" id="WP_086110274.1">
    <property type="nucleotide sequence ID" value="NZ_CAWNGD010000066.1"/>
</dbReference>
<feature type="transmembrane region" description="Helical" evidence="6">
    <location>
        <begin position="44"/>
        <end position="67"/>
    </location>
</feature>
<evidence type="ECO:0000256" key="6">
    <source>
        <dbReference type="SAM" id="Phobius"/>
    </source>
</evidence>
<evidence type="ECO:0000256" key="4">
    <source>
        <dbReference type="ARBA" id="ARBA00022989"/>
    </source>
</evidence>
<evidence type="ECO:0000313" key="7">
    <source>
        <dbReference type="EMBL" id="OTA14791.1"/>
    </source>
</evidence>
<feature type="transmembrane region" description="Helical" evidence="6">
    <location>
        <begin position="318"/>
        <end position="336"/>
    </location>
</feature>
<keyword evidence="8" id="KW-1185">Reference proteome</keyword>
<feature type="transmembrane region" description="Helical" evidence="6">
    <location>
        <begin position="215"/>
        <end position="235"/>
    </location>
</feature>
<gene>
    <name evidence="7" type="ORF">Xvie_03345</name>
</gene>
<sequence length="410" mass="47077">MNKKKEILRNILTLSTVHVLGLIIPIITMPILSRAMGADIYGKYLLFLTIIVFGHTIIDYGAQYTGVRDISKNKNNKNRINIIYTKNQSVRFLLSIIYSLLAVIYSYCFLETILTKWLIYYAVPYFLGYVLVCFWFFQGLSKSQYILYISLFGKIVNLLVILLFINNQNYIELVMLSTCYPMLLCGLVVFFTLYSKKKYSILKIKGLKKQLKDGYNIFIGILAPNFYNAIPTIYLSSTSSPLEFAKYIVAIKLCGIITSFQDVLSKAIYPILAREEKNHLYKILWINIIIAAPIILIIIFLGKGIINLFLGSQYNDNIYIYLISISILFVGMANAYSQGYFIPKKLDKEYRNISLRISIISSLLTIILIYFLGLIGGAISLTIARTLFYIDYKITYDKIEKRSNKIGKNQ</sequence>
<dbReference type="EMBL" id="MUBJ01000023">
    <property type="protein sequence ID" value="OTA14791.1"/>
    <property type="molecule type" value="Genomic_DNA"/>
</dbReference>
<keyword evidence="2" id="KW-1003">Cell membrane</keyword>
<feature type="transmembrane region" description="Helical" evidence="6">
    <location>
        <begin position="119"/>
        <end position="138"/>
    </location>
</feature>